<keyword evidence="2" id="KW-1185">Reference proteome</keyword>
<protein>
    <submittedName>
        <fullName evidence="1">Uncharacterized protein</fullName>
    </submittedName>
</protein>
<accession>A0A6I6GWX5</accession>
<evidence type="ECO:0000313" key="1">
    <source>
        <dbReference type="EMBL" id="QGW79033.1"/>
    </source>
</evidence>
<gene>
    <name evidence="1" type="ORF">GPJ81_20845</name>
</gene>
<proteinExistence type="predicted"/>
<dbReference type="Proteomes" id="UP000426235">
    <property type="component" value="Chromosome"/>
</dbReference>
<name>A0A6I6GWX5_9PSED</name>
<reference evidence="1" key="1">
    <citation type="submission" date="2019-12" db="EMBL/GenBank/DDBJ databases">
        <title>Hybrid Genome Assemblies of two High G+C Isolates from Undergraduate Microbiology Courses.</title>
        <authorList>
            <person name="Ne Ville C.J."/>
            <person name="Enright D."/>
            <person name="Hernandez I."/>
            <person name="Dodsworth J."/>
            <person name="Orwin P.M."/>
        </authorList>
    </citation>
    <scope>NUCLEOTIDE SEQUENCE [LARGE SCALE GENOMIC DNA]</scope>
    <source>
        <strain evidence="1">Neo</strain>
    </source>
</reference>
<dbReference type="RefSeq" id="WP_157193803.1">
    <property type="nucleotide sequence ID" value="NZ_CP046621.1"/>
</dbReference>
<dbReference type="AlphaFoldDB" id="A0A6I6GWX5"/>
<sequence length="101" mass="11955">MLPEFTKQYPQSLNRIFISESETCDIHGFVRQYIESRNLRGNYQAQHDVVTALQDYPGLAPVRLYELNAWLDKTFRRKIFCRPAARLLKRMSNNDYIPRCG</sequence>
<evidence type="ECO:0000313" key="2">
    <source>
        <dbReference type="Proteomes" id="UP000426235"/>
    </source>
</evidence>
<organism evidence="1 2">
    <name type="scientific">Pseudomonas alkylphenolica</name>
    <dbReference type="NCBI Taxonomy" id="237609"/>
    <lineage>
        <taxon>Bacteria</taxon>
        <taxon>Pseudomonadati</taxon>
        <taxon>Pseudomonadota</taxon>
        <taxon>Gammaproteobacteria</taxon>
        <taxon>Pseudomonadales</taxon>
        <taxon>Pseudomonadaceae</taxon>
        <taxon>Pseudomonas</taxon>
    </lineage>
</organism>
<dbReference type="EMBL" id="CP046621">
    <property type="protein sequence ID" value="QGW79033.1"/>
    <property type="molecule type" value="Genomic_DNA"/>
</dbReference>